<evidence type="ECO:0000313" key="2">
    <source>
        <dbReference type="Proteomes" id="UP001595799"/>
    </source>
</evidence>
<comment type="caution">
    <text evidence="1">The sequence shown here is derived from an EMBL/GenBank/DDBJ whole genome shotgun (WGS) entry which is preliminary data.</text>
</comment>
<organism evidence="1 2">
    <name type="scientific">Fodinicurvata halophila</name>
    <dbReference type="NCBI Taxonomy" id="1419723"/>
    <lineage>
        <taxon>Bacteria</taxon>
        <taxon>Pseudomonadati</taxon>
        <taxon>Pseudomonadota</taxon>
        <taxon>Alphaproteobacteria</taxon>
        <taxon>Rhodospirillales</taxon>
        <taxon>Rhodovibrionaceae</taxon>
        <taxon>Fodinicurvata</taxon>
    </lineage>
</organism>
<protein>
    <submittedName>
        <fullName evidence="1">Uncharacterized protein</fullName>
    </submittedName>
</protein>
<evidence type="ECO:0000313" key="1">
    <source>
        <dbReference type="EMBL" id="MFC4352847.1"/>
    </source>
</evidence>
<dbReference type="RefSeq" id="WP_382423226.1">
    <property type="nucleotide sequence ID" value="NZ_JBHSCW010000009.1"/>
</dbReference>
<keyword evidence="2" id="KW-1185">Reference proteome</keyword>
<reference evidence="2" key="1">
    <citation type="journal article" date="2019" name="Int. J. Syst. Evol. Microbiol.">
        <title>The Global Catalogue of Microorganisms (GCM) 10K type strain sequencing project: providing services to taxonomists for standard genome sequencing and annotation.</title>
        <authorList>
            <consortium name="The Broad Institute Genomics Platform"/>
            <consortium name="The Broad Institute Genome Sequencing Center for Infectious Disease"/>
            <person name="Wu L."/>
            <person name="Ma J."/>
        </authorList>
    </citation>
    <scope>NUCLEOTIDE SEQUENCE [LARGE SCALE GENOMIC DNA]</scope>
    <source>
        <strain evidence="2">CECT 8472</strain>
    </source>
</reference>
<dbReference type="EMBL" id="JBHSCW010000009">
    <property type="protein sequence ID" value="MFC4352847.1"/>
    <property type="molecule type" value="Genomic_DNA"/>
</dbReference>
<name>A0ABV8UNK6_9PROT</name>
<sequence length="60" mass="6834">MPVQFTLEAAVHAGRLAGEEHPPGVGQFMVAIAFVQIDPFDRSARKRFGLLHHRRRVWPE</sequence>
<accession>A0ABV8UNK6</accession>
<proteinExistence type="predicted"/>
<dbReference type="Proteomes" id="UP001595799">
    <property type="component" value="Unassembled WGS sequence"/>
</dbReference>
<gene>
    <name evidence="1" type="ORF">ACFOW6_14945</name>
</gene>